<dbReference type="RefSeq" id="WP_154716630.1">
    <property type="nucleotide sequence ID" value="NZ_LT837803.1"/>
</dbReference>
<dbReference type="Gene3D" id="1.20.120.1630">
    <property type="match status" value="1"/>
</dbReference>
<sequence>MPFHITYHAYLVVLLYGTAELALALKRRAGHETVSADQGTLRLIWLINSISIGIALLLERRLDFANMAFFQAHHGIGIAVLLAGILLRIHAIVHLGRFFTVNVAIADDHRVVDSGPYRWLRHPSYTGVLLISLGLGLCLANWVGLLIILLPSTAVLLWRITVEERALHAGLGAAYATYAQRTWRLIPFIY</sequence>
<protein>
    <recommendedName>
        <fullName evidence="8">Isoprenylcysteine carboxyl methyltransferase</fullName>
    </recommendedName>
</protein>
<evidence type="ECO:0000256" key="4">
    <source>
        <dbReference type="ARBA" id="ARBA00023136"/>
    </source>
</evidence>
<keyword evidence="4 5" id="KW-0472">Membrane</keyword>
<comment type="subcellular location">
    <subcellularLocation>
        <location evidence="1">Membrane</location>
        <topology evidence="1">Multi-pass membrane protein</topology>
    </subcellularLocation>
</comment>
<feature type="transmembrane region" description="Helical" evidence="5">
    <location>
        <begin position="40"/>
        <end position="58"/>
    </location>
</feature>
<evidence type="ECO:0000313" key="6">
    <source>
        <dbReference type="EMBL" id="SMB26212.1"/>
    </source>
</evidence>
<dbReference type="GO" id="GO:0016020">
    <property type="term" value="C:membrane"/>
    <property type="evidence" value="ECO:0007669"/>
    <property type="project" value="UniProtKB-SubCell"/>
</dbReference>
<gene>
    <name evidence="6" type="ORF">SDENCHOL_20085</name>
</gene>
<dbReference type="Proteomes" id="UP000242886">
    <property type="component" value="Chromosome SDENCHOL"/>
</dbReference>
<evidence type="ECO:0000256" key="5">
    <source>
        <dbReference type="SAM" id="Phobius"/>
    </source>
</evidence>
<dbReference type="Pfam" id="PF04140">
    <property type="entry name" value="ICMT"/>
    <property type="match status" value="1"/>
</dbReference>
<keyword evidence="7" id="KW-1185">Reference proteome</keyword>
<evidence type="ECO:0000256" key="1">
    <source>
        <dbReference type="ARBA" id="ARBA00004141"/>
    </source>
</evidence>
<keyword evidence="2 5" id="KW-0812">Transmembrane</keyword>
<dbReference type="EMBL" id="LT837803">
    <property type="protein sequence ID" value="SMB26212.1"/>
    <property type="molecule type" value="Genomic_DNA"/>
</dbReference>
<dbReference type="InterPro" id="IPR007269">
    <property type="entry name" value="ICMT_MeTrfase"/>
</dbReference>
<dbReference type="AlphaFoldDB" id="A0A7Z7MV53"/>
<reference evidence="6" key="1">
    <citation type="submission" date="2017-03" db="EMBL/GenBank/DDBJ databases">
        <authorList>
            <consortium name="AG Boll"/>
        </authorList>
    </citation>
    <scope>NUCLEOTIDE SEQUENCE [LARGE SCALE GENOMIC DNA]</scope>
    <source>
        <strain evidence="6">Chol</strain>
    </source>
</reference>
<dbReference type="PANTHER" id="PTHR43847:SF1">
    <property type="entry name" value="BLL3993 PROTEIN"/>
    <property type="match status" value="1"/>
</dbReference>
<feature type="transmembrane region" description="Helical" evidence="5">
    <location>
        <begin position="7"/>
        <end position="25"/>
    </location>
</feature>
<organism evidence="6 7">
    <name type="scientific">Sterolibacterium denitrificans</name>
    <dbReference type="NCBI Taxonomy" id="157592"/>
    <lineage>
        <taxon>Bacteria</taxon>
        <taxon>Pseudomonadati</taxon>
        <taxon>Pseudomonadota</taxon>
        <taxon>Betaproteobacteria</taxon>
        <taxon>Nitrosomonadales</taxon>
        <taxon>Sterolibacteriaceae</taxon>
        <taxon>Sterolibacterium</taxon>
    </lineage>
</organism>
<keyword evidence="3 5" id="KW-1133">Transmembrane helix</keyword>
<accession>A0A7Z7MV53</accession>
<evidence type="ECO:0008006" key="8">
    <source>
        <dbReference type="Google" id="ProtNLM"/>
    </source>
</evidence>
<proteinExistence type="predicted"/>
<feature type="transmembrane region" description="Helical" evidence="5">
    <location>
        <begin position="125"/>
        <end position="150"/>
    </location>
</feature>
<feature type="transmembrane region" description="Helical" evidence="5">
    <location>
        <begin position="79"/>
        <end position="105"/>
    </location>
</feature>
<name>A0A7Z7MV53_9PROT</name>
<evidence type="ECO:0000256" key="3">
    <source>
        <dbReference type="ARBA" id="ARBA00022989"/>
    </source>
</evidence>
<evidence type="ECO:0000256" key="2">
    <source>
        <dbReference type="ARBA" id="ARBA00022692"/>
    </source>
</evidence>
<dbReference type="PANTHER" id="PTHR43847">
    <property type="entry name" value="BLL3993 PROTEIN"/>
    <property type="match status" value="1"/>
</dbReference>
<evidence type="ECO:0000313" key="7">
    <source>
        <dbReference type="Proteomes" id="UP000242886"/>
    </source>
</evidence>
<dbReference type="InterPro" id="IPR052527">
    <property type="entry name" value="Metal_cation-efflux_comp"/>
</dbReference>
<dbReference type="GO" id="GO:0004671">
    <property type="term" value="F:protein C-terminal S-isoprenylcysteine carboxyl O-methyltransferase activity"/>
    <property type="evidence" value="ECO:0007669"/>
    <property type="project" value="InterPro"/>
</dbReference>